<feature type="region of interest" description="Disordered" evidence="1">
    <location>
        <begin position="74"/>
        <end position="131"/>
    </location>
</feature>
<dbReference type="EMBL" id="KB311498">
    <property type="protein sequence ID" value="ELT89161.1"/>
    <property type="molecule type" value="Genomic_DNA"/>
</dbReference>
<feature type="compositionally biased region" description="Basic and acidic residues" evidence="1">
    <location>
        <begin position="111"/>
        <end position="122"/>
    </location>
</feature>
<dbReference type="Proteomes" id="UP000014760">
    <property type="component" value="Unassembled WGS sequence"/>
</dbReference>
<dbReference type="EMBL" id="AMQN01003319">
    <property type="status" value="NOT_ANNOTATED_CDS"/>
    <property type="molecule type" value="Genomic_DNA"/>
</dbReference>
<reference evidence="2 4" key="2">
    <citation type="journal article" date="2013" name="Nature">
        <title>Insights into bilaterian evolution from three spiralian genomes.</title>
        <authorList>
            <person name="Simakov O."/>
            <person name="Marletaz F."/>
            <person name="Cho S.J."/>
            <person name="Edsinger-Gonzales E."/>
            <person name="Havlak P."/>
            <person name="Hellsten U."/>
            <person name="Kuo D.H."/>
            <person name="Larsson T."/>
            <person name="Lv J."/>
            <person name="Arendt D."/>
            <person name="Savage R."/>
            <person name="Osoegawa K."/>
            <person name="de Jong P."/>
            <person name="Grimwood J."/>
            <person name="Chapman J.A."/>
            <person name="Shapiro H."/>
            <person name="Aerts A."/>
            <person name="Otillar R.P."/>
            <person name="Terry A.Y."/>
            <person name="Boore J.L."/>
            <person name="Grigoriev I.V."/>
            <person name="Lindberg D.R."/>
            <person name="Seaver E.C."/>
            <person name="Weisblat D.A."/>
            <person name="Putnam N.H."/>
            <person name="Rokhsar D.S."/>
        </authorList>
    </citation>
    <scope>NUCLEOTIDE SEQUENCE</scope>
    <source>
        <strain evidence="2 4">I ESC-2004</strain>
    </source>
</reference>
<dbReference type="AlphaFoldDB" id="R7TDL3"/>
<evidence type="ECO:0000256" key="1">
    <source>
        <dbReference type="SAM" id="MobiDB-lite"/>
    </source>
</evidence>
<keyword evidence="4" id="KW-1185">Reference proteome</keyword>
<feature type="compositionally biased region" description="Polar residues" evidence="1">
    <location>
        <begin position="100"/>
        <end position="110"/>
    </location>
</feature>
<name>R7TDL3_CAPTE</name>
<sequence>MLHNAHQRNIDELEEVFKSLGLPGRQKTSLTLAEFYSKTPEPPQDEPASAINGADSITTDSKLLDDIKYGSSTKPALHKGIASKNNQQPREIPCTKADTRTSTPNKTSPRQTDDPKVLDSTRRGPPCKANKPILTNTSILLKQKIDAKPVKSNSTINLRTTVQVSSAVFEQFEMPKSSTFISKSKLAFLPVQQVTGTPRQMENKTFRKTVTEKNGLYQPAFVALQRSHLRRQNTLSLPSLSQAASRSLSMEEPRDLLKTFSDPGERQVTWYQPKRQLHRFHRPSLQFDVTCGRPILDPSTAQWAMGHVSLTHEANES</sequence>
<accession>R7TDL3</accession>
<protein>
    <submittedName>
        <fullName evidence="2 3">Uncharacterized protein</fullName>
    </submittedName>
</protein>
<feature type="region of interest" description="Disordered" evidence="1">
    <location>
        <begin position="31"/>
        <end position="57"/>
    </location>
</feature>
<dbReference type="EnsemblMetazoa" id="CapteT194501">
    <property type="protein sequence ID" value="CapteP194501"/>
    <property type="gene ID" value="CapteG194501"/>
</dbReference>
<gene>
    <name evidence="2" type="ORF">CAPTEDRAFT_194501</name>
</gene>
<evidence type="ECO:0000313" key="3">
    <source>
        <dbReference type="EnsemblMetazoa" id="CapteP194501"/>
    </source>
</evidence>
<organism evidence="2">
    <name type="scientific">Capitella teleta</name>
    <name type="common">Polychaete worm</name>
    <dbReference type="NCBI Taxonomy" id="283909"/>
    <lineage>
        <taxon>Eukaryota</taxon>
        <taxon>Metazoa</taxon>
        <taxon>Spiralia</taxon>
        <taxon>Lophotrochozoa</taxon>
        <taxon>Annelida</taxon>
        <taxon>Polychaeta</taxon>
        <taxon>Sedentaria</taxon>
        <taxon>Scolecida</taxon>
        <taxon>Capitellidae</taxon>
        <taxon>Capitella</taxon>
    </lineage>
</organism>
<dbReference type="HOGENOM" id="CLU_877846_0_0_1"/>
<evidence type="ECO:0000313" key="4">
    <source>
        <dbReference type="Proteomes" id="UP000014760"/>
    </source>
</evidence>
<proteinExistence type="predicted"/>
<reference evidence="4" key="1">
    <citation type="submission" date="2012-12" db="EMBL/GenBank/DDBJ databases">
        <authorList>
            <person name="Hellsten U."/>
            <person name="Grimwood J."/>
            <person name="Chapman J.A."/>
            <person name="Shapiro H."/>
            <person name="Aerts A."/>
            <person name="Otillar R.P."/>
            <person name="Terry A.Y."/>
            <person name="Boore J.L."/>
            <person name="Simakov O."/>
            <person name="Marletaz F."/>
            <person name="Cho S.-J."/>
            <person name="Edsinger-Gonzales E."/>
            <person name="Havlak P."/>
            <person name="Kuo D.-H."/>
            <person name="Larsson T."/>
            <person name="Lv J."/>
            <person name="Arendt D."/>
            <person name="Savage R."/>
            <person name="Osoegawa K."/>
            <person name="de Jong P."/>
            <person name="Lindberg D.R."/>
            <person name="Seaver E.C."/>
            <person name="Weisblat D.A."/>
            <person name="Putnam N.H."/>
            <person name="Grigoriev I.V."/>
            <person name="Rokhsar D.S."/>
        </authorList>
    </citation>
    <scope>NUCLEOTIDE SEQUENCE</scope>
    <source>
        <strain evidence="4">I ESC-2004</strain>
    </source>
</reference>
<dbReference type="EMBL" id="AMQN01003320">
    <property type="status" value="NOT_ANNOTATED_CDS"/>
    <property type="molecule type" value="Genomic_DNA"/>
</dbReference>
<evidence type="ECO:0000313" key="2">
    <source>
        <dbReference type="EMBL" id="ELT89161.1"/>
    </source>
</evidence>
<reference evidence="3" key="3">
    <citation type="submission" date="2015-06" db="UniProtKB">
        <authorList>
            <consortium name="EnsemblMetazoa"/>
        </authorList>
    </citation>
    <scope>IDENTIFICATION</scope>
</reference>